<evidence type="ECO:0000313" key="7">
    <source>
        <dbReference type="EMBL" id="WND03754.1"/>
    </source>
</evidence>
<comment type="subcellular location">
    <subcellularLocation>
        <location evidence="1">Membrane</location>
    </subcellularLocation>
</comment>
<organism evidence="7 8">
    <name type="scientific">Temperatibacter marinus</name>
    <dbReference type="NCBI Taxonomy" id="1456591"/>
    <lineage>
        <taxon>Bacteria</taxon>
        <taxon>Pseudomonadati</taxon>
        <taxon>Pseudomonadota</taxon>
        <taxon>Alphaproteobacteria</taxon>
        <taxon>Kordiimonadales</taxon>
        <taxon>Temperatibacteraceae</taxon>
        <taxon>Temperatibacter</taxon>
    </lineage>
</organism>
<dbReference type="SUPFAM" id="SSF48452">
    <property type="entry name" value="TPR-like"/>
    <property type="match status" value="1"/>
</dbReference>
<evidence type="ECO:0000256" key="3">
    <source>
        <dbReference type="ARBA" id="ARBA00022989"/>
    </source>
</evidence>
<dbReference type="GO" id="GO:0016020">
    <property type="term" value="C:membrane"/>
    <property type="evidence" value="ECO:0007669"/>
    <property type="project" value="UniProtKB-SubCell"/>
</dbReference>
<dbReference type="Gene3D" id="1.25.40.10">
    <property type="entry name" value="Tetratricopeptide repeat domain"/>
    <property type="match status" value="2"/>
</dbReference>
<dbReference type="AlphaFoldDB" id="A0AA52EJR6"/>
<evidence type="ECO:0000313" key="8">
    <source>
        <dbReference type="Proteomes" id="UP001268683"/>
    </source>
</evidence>
<dbReference type="EMBL" id="CP123872">
    <property type="protein sequence ID" value="WND03754.1"/>
    <property type="molecule type" value="Genomic_DNA"/>
</dbReference>
<evidence type="ECO:0000256" key="5">
    <source>
        <dbReference type="SAM" id="Phobius"/>
    </source>
</evidence>
<dbReference type="KEGG" id="tmk:QGN29_05105"/>
<evidence type="ECO:0000259" key="6">
    <source>
        <dbReference type="Pfam" id="PF07219"/>
    </source>
</evidence>
<evidence type="ECO:0000256" key="4">
    <source>
        <dbReference type="ARBA" id="ARBA00023136"/>
    </source>
</evidence>
<accession>A0AA52EJR6</accession>
<keyword evidence="4 5" id="KW-0472">Membrane</keyword>
<evidence type="ECO:0000256" key="1">
    <source>
        <dbReference type="ARBA" id="ARBA00004370"/>
    </source>
</evidence>
<name>A0AA52EJR6_9PROT</name>
<keyword evidence="3 5" id="KW-1133">Transmembrane helix</keyword>
<feature type="domain" description="HemY N-terminal" evidence="6">
    <location>
        <begin position="26"/>
        <end position="131"/>
    </location>
</feature>
<keyword evidence="8" id="KW-1185">Reference proteome</keyword>
<feature type="transmembrane region" description="Helical" evidence="5">
    <location>
        <begin position="41"/>
        <end position="66"/>
    </location>
</feature>
<dbReference type="Pfam" id="PF07219">
    <property type="entry name" value="HemY_N"/>
    <property type="match status" value="1"/>
</dbReference>
<dbReference type="InterPro" id="IPR010817">
    <property type="entry name" value="HemY_N"/>
</dbReference>
<keyword evidence="2 5" id="KW-0812">Transmembrane</keyword>
<gene>
    <name evidence="7" type="ORF">QGN29_05105</name>
</gene>
<evidence type="ECO:0000256" key="2">
    <source>
        <dbReference type="ARBA" id="ARBA00022692"/>
    </source>
</evidence>
<proteinExistence type="predicted"/>
<reference evidence="7" key="1">
    <citation type="submission" date="2023-04" db="EMBL/GenBank/DDBJ databases">
        <title>Complete genome sequence of Temperatibacter marinus.</title>
        <authorList>
            <person name="Rong J.-C."/>
            <person name="Yi M.-L."/>
            <person name="Zhao Q."/>
        </authorList>
    </citation>
    <scope>NUCLEOTIDE SEQUENCE</scope>
    <source>
        <strain evidence="7">NBRC 110045</strain>
    </source>
</reference>
<sequence>MIRVLLYIAGILILAYGASWMADHPGAVTITFVEWQVTTTFAFLGLLVALLMAFAAFLIWMVGYLARELPLVGSNRVIKRQSRGLVLLNRSLIALSTGEPALARRLVEEAEILLPPQPMVLMIAAEAATRLGDKREAAKRFEALRSSEDGKVLGLRGLVQQAEKAGHSKEALLLAREALAESSSNPWALKAIFSLEVKAAEWDNALKTLKTLEMKKLSETDEVLHHRSALYYARAVEQKVEGQNEKARKDFQEALKTRPSFTEAHVASARLDFEAGKSAVALKQLKAAWTVRPHKALRDQLLAFNPTATTAASLVSVRDLTVGNPQHLLSQLVISEALDRDGQGEAAEDMLGRVKEKMGLKPYEVVPDDSSFQCLNCGHRQEHWSLSCESCADFNSLRWFDAFDADLTTLKTVRQEREEHSVLLMSE</sequence>
<dbReference type="InterPro" id="IPR011990">
    <property type="entry name" value="TPR-like_helical_dom_sf"/>
</dbReference>
<dbReference type="Proteomes" id="UP001268683">
    <property type="component" value="Chromosome"/>
</dbReference>
<protein>
    <submittedName>
        <fullName evidence="7">Heme biosynthesis HemY N-terminal domain-containing protein</fullName>
    </submittedName>
</protein>
<dbReference type="RefSeq" id="WP_310799608.1">
    <property type="nucleotide sequence ID" value="NZ_CP123872.1"/>
</dbReference>